<evidence type="ECO:0000313" key="2">
    <source>
        <dbReference type="Proteomes" id="UP000461595"/>
    </source>
</evidence>
<gene>
    <name evidence="1" type="ORF">E5983_00080</name>
</gene>
<dbReference type="GO" id="GO:0016829">
    <property type="term" value="F:lyase activity"/>
    <property type="evidence" value="ECO:0007669"/>
    <property type="project" value="UniProtKB-KW"/>
</dbReference>
<organism evidence="1 2">
    <name type="scientific">Streptococcus danieliae</name>
    <dbReference type="NCBI Taxonomy" id="747656"/>
    <lineage>
        <taxon>Bacteria</taxon>
        <taxon>Bacillati</taxon>
        <taxon>Bacillota</taxon>
        <taxon>Bacilli</taxon>
        <taxon>Lactobacillales</taxon>
        <taxon>Streptococcaceae</taxon>
        <taxon>Streptococcus</taxon>
    </lineage>
</organism>
<sequence>MNEWIDRAIALGGYTALDRKYLEQVLRGKSPQEMLAWITPPPSVLNAYFAELYQKKGPQAAMDYLLEISQAFELFQADPSFEEVKPFIRLNLSGKAYGLALLDASGLGQVFAQVAEPVTPDLLWEIAMIFPDHLVATYQGRLILRPYEAAELENQEAMSPLTDRLLLQDGSQKWVSYSQEDLIQELAKQEVETLLWYGSKERQLAVVIEEEAWNYNF</sequence>
<keyword evidence="1" id="KW-0456">Lyase</keyword>
<protein>
    <submittedName>
        <fullName evidence="1">Cystathionine beta-lyase</fullName>
    </submittedName>
</protein>
<comment type="caution">
    <text evidence="1">The sequence shown here is derived from an EMBL/GenBank/DDBJ whole genome shotgun (WGS) entry which is preliminary data.</text>
</comment>
<dbReference type="OrthoDB" id="2200206at2"/>
<name>A0A7X3KC01_9STRE</name>
<dbReference type="Proteomes" id="UP000461595">
    <property type="component" value="Unassembled WGS sequence"/>
</dbReference>
<accession>A0A7X3KC01</accession>
<dbReference type="RefSeq" id="WP_160331907.1">
    <property type="nucleotide sequence ID" value="NZ_WSRS01000001.1"/>
</dbReference>
<dbReference type="EMBL" id="WSRS01000001">
    <property type="protein sequence ID" value="MVX58073.1"/>
    <property type="molecule type" value="Genomic_DNA"/>
</dbReference>
<reference evidence="1 2" key="1">
    <citation type="submission" date="2019-12" db="EMBL/GenBank/DDBJ databases">
        <title>Microbes associate with the intestines of laboratory mice.</title>
        <authorList>
            <person name="Navarre W."/>
            <person name="Wong E."/>
        </authorList>
    </citation>
    <scope>NUCLEOTIDE SEQUENCE [LARGE SCALE GENOMIC DNA]</scope>
    <source>
        <strain evidence="1 2">NM51_B2-22</strain>
    </source>
</reference>
<proteinExistence type="predicted"/>
<dbReference type="AlphaFoldDB" id="A0A7X3KC01"/>
<evidence type="ECO:0000313" key="1">
    <source>
        <dbReference type="EMBL" id="MVX58073.1"/>
    </source>
</evidence>